<evidence type="ECO:0000313" key="3">
    <source>
        <dbReference type="Proteomes" id="UP000085678"/>
    </source>
</evidence>
<dbReference type="GO" id="GO:0005737">
    <property type="term" value="C:cytoplasm"/>
    <property type="evidence" value="ECO:0007669"/>
    <property type="project" value="TreeGrafter"/>
</dbReference>
<feature type="domain" description="Transglutaminase-like" evidence="2">
    <location>
        <begin position="287"/>
        <end position="356"/>
    </location>
</feature>
<dbReference type="InParanoid" id="A0A1S3HYU6"/>
<evidence type="ECO:0000259" key="2">
    <source>
        <dbReference type="SMART" id="SM00460"/>
    </source>
</evidence>
<protein>
    <submittedName>
        <fullName evidence="4">Kyphoscoliosis peptidase</fullName>
    </submittedName>
</protein>
<feature type="region of interest" description="Disordered" evidence="1">
    <location>
        <begin position="183"/>
        <end position="208"/>
    </location>
</feature>
<feature type="compositionally biased region" description="Acidic residues" evidence="1">
    <location>
        <begin position="116"/>
        <end position="138"/>
    </location>
</feature>
<dbReference type="Gene3D" id="3.10.620.30">
    <property type="match status" value="1"/>
</dbReference>
<sequence length="750" mass="83823">MGCIQSKERETTGKSDPKKLTSDVTHDVSSSRVCSTLPPNSQPPREKVKQAATTTTTVQHPTLERMSNTEDFTSALNMFKEMEARAFRQLSRKGRSRRSGTRPFRGVRRLVRTTEVEEEDEGEKDGEDDDDDEEEDDLAPQAVKGARTADVNQLVIELTGEKSQPPTTKEEKYVTRVNVQLNNNKTGTPEVAPDTRVAPPPAPPKLRRKDLINDQNTLKNIDDHAAVAPVSACTSLPALVQYLSRPCSNDLQRARAFYRWITGNISYAVSSYRSGSYKYKDNSAEAVFRRRRCVCAGYARIFKEMCRLAGIPCEVVCGHAKGVDNTPGNVLTGKDANHDWNCVYIDNSWWPVDCTWGAGFITEDFGFKFRFNDFYFLTDPDIFVFTHFPYNPKKPNFDDWQLIAKPWSLTKFEKAPLLEPAFFSLGLDPASLSHFLNVIEFRDSVELSFRGSTAISTVQELFDSKSGQSYADFSFKYENQRDFKSVSCTFKPPSTGDYTLKLFAKDLHKDSEDAEYKWLGEFLLRCTKASQPAPSSYPSALRWGFGPKAVAMGLRFSHGKPSAVVKDGVAKLHFEIDKSKQSISTICKVTTSEDKVLENASFKEYTDTGFTYLVAVPKKGNYKFTLYAKHASSDSNSFAFVGDFLIECNTLIKAPVSFPKASPNFGEGCKLFEPIHGFLQSNRQVKFRLRIPGAAKVAVILGESEWTHLTQHGNDTWEGLVSLSGNAKSAGVYLSKGGNNFTEVLSYKVG</sequence>
<dbReference type="GeneID" id="106159438"/>
<keyword evidence="3" id="KW-1185">Reference proteome</keyword>
<gene>
    <name evidence="4" type="primary">LOC106159438</name>
</gene>
<dbReference type="SUPFAM" id="SSF54001">
    <property type="entry name" value="Cysteine proteinases"/>
    <property type="match status" value="1"/>
</dbReference>
<dbReference type="InterPro" id="IPR002931">
    <property type="entry name" value="Transglutaminase-like"/>
</dbReference>
<name>A0A1S3HYU6_LINAN</name>
<feature type="compositionally biased region" description="Basic residues" evidence="1">
    <location>
        <begin position="90"/>
        <end position="111"/>
    </location>
</feature>
<feature type="compositionally biased region" description="Basic and acidic residues" evidence="1">
    <location>
        <begin position="1"/>
        <end position="26"/>
    </location>
</feature>
<organism evidence="3 4">
    <name type="scientific">Lingula anatina</name>
    <name type="common">Brachiopod</name>
    <name type="synonym">Lingula unguis</name>
    <dbReference type="NCBI Taxonomy" id="7574"/>
    <lineage>
        <taxon>Eukaryota</taxon>
        <taxon>Metazoa</taxon>
        <taxon>Spiralia</taxon>
        <taxon>Lophotrochozoa</taxon>
        <taxon>Brachiopoda</taxon>
        <taxon>Linguliformea</taxon>
        <taxon>Lingulata</taxon>
        <taxon>Lingulida</taxon>
        <taxon>Linguloidea</taxon>
        <taxon>Lingulidae</taxon>
        <taxon>Lingula</taxon>
    </lineage>
</organism>
<feature type="region of interest" description="Disordered" evidence="1">
    <location>
        <begin position="1"/>
        <end position="69"/>
    </location>
</feature>
<dbReference type="STRING" id="7574.A0A1S3HYU6"/>
<evidence type="ECO:0000256" key="1">
    <source>
        <dbReference type="SAM" id="MobiDB-lite"/>
    </source>
</evidence>
<dbReference type="SMART" id="SM00460">
    <property type="entry name" value="TGc"/>
    <property type="match status" value="1"/>
</dbReference>
<feature type="compositionally biased region" description="Low complexity" evidence="1">
    <location>
        <begin position="50"/>
        <end position="59"/>
    </location>
</feature>
<proteinExistence type="predicted"/>
<dbReference type="KEGG" id="lak:106159438"/>
<accession>A0A1S3HYU6</accession>
<dbReference type="Pfam" id="PF23265">
    <property type="entry name" value="Ig-like_KY"/>
    <property type="match status" value="2"/>
</dbReference>
<feature type="region of interest" description="Disordered" evidence="1">
    <location>
        <begin position="88"/>
        <end position="148"/>
    </location>
</feature>
<dbReference type="PANTHER" id="PTHR46333">
    <property type="entry name" value="CYTOKINESIS PROTEIN 3"/>
    <property type="match status" value="1"/>
</dbReference>
<dbReference type="Pfam" id="PF01841">
    <property type="entry name" value="Transglut_core"/>
    <property type="match status" value="1"/>
</dbReference>
<evidence type="ECO:0000313" key="4">
    <source>
        <dbReference type="RefSeq" id="XP_013391178.1"/>
    </source>
</evidence>
<dbReference type="InterPro" id="IPR056564">
    <property type="entry name" value="Ig-like_KY"/>
</dbReference>
<dbReference type="InterPro" id="IPR052557">
    <property type="entry name" value="CAP/Cytokinesis_protein"/>
</dbReference>
<dbReference type="OrthoDB" id="6129702at2759"/>
<dbReference type="Proteomes" id="UP000085678">
    <property type="component" value="Unplaced"/>
</dbReference>
<dbReference type="PANTHER" id="PTHR46333:SF2">
    <property type="entry name" value="CYTOKINESIS PROTEIN 3"/>
    <property type="match status" value="1"/>
</dbReference>
<dbReference type="AlphaFoldDB" id="A0A1S3HYU6"/>
<feature type="compositionally biased region" description="Polar residues" evidence="1">
    <location>
        <begin position="27"/>
        <end position="39"/>
    </location>
</feature>
<dbReference type="RefSeq" id="XP_013391178.1">
    <property type="nucleotide sequence ID" value="XM_013535724.1"/>
</dbReference>
<dbReference type="InterPro" id="IPR038765">
    <property type="entry name" value="Papain-like_cys_pep_sf"/>
</dbReference>
<reference evidence="4" key="1">
    <citation type="submission" date="2025-08" db="UniProtKB">
        <authorList>
            <consortium name="RefSeq"/>
        </authorList>
    </citation>
    <scope>IDENTIFICATION</scope>
    <source>
        <tissue evidence="4">Gonads</tissue>
    </source>
</reference>